<keyword evidence="1" id="KW-0812">Transmembrane</keyword>
<reference evidence="2" key="1">
    <citation type="submission" date="2020-11" db="EMBL/GenBank/DDBJ databases">
        <authorList>
            <person name="Tran Van P."/>
        </authorList>
    </citation>
    <scope>NUCLEOTIDE SEQUENCE</scope>
</reference>
<feature type="transmembrane region" description="Helical" evidence="1">
    <location>
        <begin position="188"/>
        <end position="207"/>
    </location>
</feature>
<dbReference type="EMBL" id="OA571164">
    <property type="protein sequence ID" value="CAD7203798.1"/>
    <property type="molecule type" value="Genomic_DNA"/>
</dbReference>
<sequence>MENWELADFPLDLFDGIFYHFCHFSCLDSYFKSSIVTFTDWPIRIICFSRYSAFLSYAGAGINFCSPTSIRTGGGKDVYIWTQSSFRTLRVFYLSPNQSLKSGSNRLCSSNISGSTELEKEDSLHYLIWDFSLLVPWQIQVSMDPFSNDISLIHWCGIFILSGNKIYEIFFPRKMTVYKSIFFDLENRIIGTAIAAIVTIFTPIHLLSMLLENVTNPYLTDSGPRDFLILICLFLPIIGIGAYPGPVLFLSDYWIEVSSSRSFHP</sequence>
<protein>
    <submittedName>
        <fullName evidence="2">Uncharacterized protein</fullName>
    </submittedName>
</protein>
<feature type="transmembrane region" description="Helical" evidence="1">
    <location>
        <begin position="227"/>
        <end position="251"/>
    </location>
</feature>
<accession>A0A7R8VVE6</accession>
<name>A0A7R8VVE6_TIMDO</name>
<keyword evidence="1" id="KW-1133">Transmembrane helix</keyword>
<organism evidence="2">
    <name type="scientific">Timema douglasi</name>
    <name type="common">Walking stick</name>
    <dbReference type="NCBI Taxonomy" id="61478"/>
    <lineage>
        <taxon>Eukaryota</taxon>
        <taxon>Metazoa</taxon>
        <taxon>Ecdysozoa</taxon>
        <taxon>Arthropoda</taxon>
        <taxon>Hexapoda</taxon>
        <taxon>Insecta</taxon>
        <taxon>Pterygota</taxon>
        <taxon>Neoptera</taxon>
        <taxon>Polyneoptera</taxon>
        <taxon>Phasmatodea</taxon>
        <taxon>Timematodea</taxon>
        <taxon>Timematoidea</taxon>
        <taxon>Timematidae</taxon>
        <taxon>Timema</taxon>
    </lineage>
</organism>
<evidence type="ECO:0000256" key="1">
    <source>
        <dbReference type="SAM" id="Phobius"/>
    </source>
</evidence>
<evidence type="ECO:0000313" key="2">
    <source>
        <dbReference type="EMBL" id="CAD7203798.1"/>
    </source>
</evidence>
<keyword evidence="1" id="KW-0472">Membrane</keyword>
<proteinExistence type="predicted"/>
<dbReference type="AlphaFoldDB" id="A0A7R8VVE6"/>
<gene>
    <name evidence="2" type="ORF">TDIB3V08_LOCUS9963</name>
</gene>